<name>A0AA39HIS8_9BILA</name>
<keyword evidence="2" id="KW-1185">Reference proteome</keyword>
<protein>
    <submittedName>
        <fullName evidence="1">Uncharacterized protein</fullName>
    </submittedName>
</protein>
<evidence type="ECO:0000313" key="1">
    <source>
        <dbReference type="EMBL" id="KAK0406215.1"/>
    </source>
</evidence>
<comment type="caution">
    <text evidence="1">The sequence shown here is derived from an EMBL/GenBank/DDBJ whole genome shotgun (WGS) entry which is preliminary data.</text>
</comment>
<reference evidence="1" key="1">
    <citation type="submission" date="2023-06" db="EMBL/GenBank/DDBJ databases">
        <title>Genomic analysis of the entomopathogenic nematode Steinernema hermaphroditum.</title>
        <authorList>
            <person name="Schwarz E.M."/>
            <person name="Heppert J.K."/>
            <person name="Baniya A."/>
            <person name="Schwartz H.T."/>
            <person name="Tan C.-H."/>
            <person name="Antoshechkin I."/>
            <person name="Sternberg P.W."/>
            <person name="Goodrich-Blair H."/>
            <person name="Dillman A.R."/>
        </authorList>
    </citation>
    <scope>NUCLEOTIDE SEQUENCE</scope>
    <source>
        <strain evidence="1">PS9179</strain>
        <tissue evidence="1">Whole animal</tissue>
    </source>
</reference>
<gene>
    <name evidence="1" type="ORF">QR680_018441</name>
</gene>
<evidence type="ECO:0000313" key="2">
    <source>
        <dbReference type="Proteomes" id="UP001175271"/>
    </source>
</evidence>
<dbReference type="EMBL" id="JAUCMV010000004">
    <property type="protein sequence ID" value="KAK0406215.1"/>
    <property type="molecule type" value="Genomic_DNA"/>
</dbReference>
<dbReference type="AlphaFoldDB" id="A0AA39HIS8"/>
<accession>A0AA39HIS8</accession>
<sequence length="261" mass="29138">MRRTTSWSLRVDAAKVAREVNAEAHISCSTLATVENHMVKAETTVFHQTATWAIDVAHDLNGPADLLQQTSEINQITTEKVEDAVGKMAIVHDGTEEAIRREICLVLQQTVTSTETKRLRVARGPGMFGSDLFYPSYRKSFDMVPSITKRPNPCNPTVPDPSPPAERVIRKRSRGRRSLEDRLEVLFPNCPQVAPLGHSTKPTQRLLLHTRTDAMNTANEFHLDPSVCPRLLLIPFSLPFPLPLGSDRNSREVSVLLSLFP</sequence>
<proteinExistence type="predicted"/>
<dbReference type="Proteomes" id="UP001175271">
    <property type="component" value="Unassembled WGS sequence"/>
</dbReference>
<organism evidence="1 2">
    <name type="scientific">Steinernema hermaphroditum</name>
    <dbReference type="NCBI Taxonomy" id="289476"/>
    <lineage>
        <taxon>Eukaryota</taxon>
        <taxon>Metazoa</taxon>
        <taxon>Ecdysozoa</taxon>
        <taxon>Nematoda</taxon>
        <taxon>Chromadorea</taxon>
        <taxon>Rhabditida</taxon>
        <taxon>Tylenchina</taxon>
        <taxon>Panagrolaimomorpha</taxon>
        <taxon>Strongyloidoidea</taxon>
        <taxon>Steinernematidae</taxon>
        <taxon>Steinernema</taxon>
    </lineage>
</organism>